<dbReference type="Pfam" id="PF02629">
    <property type="entry name" value="CoA_binding"/>
    <property type="match status" value="1"/>
</dbReference>
<dbReference type="InterPro" id="IPR036291">
    <property type="entry name" value="NAD(P)-bd_dom_sf"/>
</dbReference>
<dbReference type="GO" id="GO:0006099">
    <property type="term" value="P:tricarboxylic acid cycle"/>
    <property type="evidence" value="ECO:0007669"/>
    <property type="project" value="TreeGrafter"/>
</dbReference>
<accession>M1YZF5</accession>
<dbReference type="InterPro" id="IPR036969">
    <property type="entry name" value="Citrate_synthase_sf"/>
</dbReference>
<dbReference type="SUPFAM" id="SSF51735">
    <property type="entry name" value="NAD(P)-binding Rossmann-fold domains"/>
    <property type="match status" value="1"/>
</dbReference>
<feature type="domain" description="CoA-binding" evidence="1">
    <location>
        <begin position="21"/>
        <end position="125"/>
    </location>
</feature>
<dbReference type="GO" id="GO:0004775">
    <property type="term" value="F:succinate-CoA ligase (ADP-forming) activity"/>
    <property type="evidence" value="ECO:0007669"/>
    <property type="project" value="TreeGrafter"/>
</dbReference>
<dbReference type="Gene3D" id="3.40.50.720">
    <property type="entry name" value="NAD(P)-binding Rossmann-like Domain"/>
    <property type="match status" value="1"/>
</dbReference>
<reference evidence="2 3" key="1">
    <citation type="journal article" date="2013" name="Front. Microbiol.">
        <title>The genome of Nitrospina gracilis illuminates the metabolism and evolution of the major marine nitrite oxidizer.</title>
        <authorList>
            <person name="Luecker S."/>
            <person name="Nowka B."/>
            <person name="Rattei T."/>
            <person name="Spieck E."/>
            <person name="and Daims H."/>
        </authorList>
    </citation>
    <scope>NUCLEOTIDE SEQUENCE [LARGE SCALE GENOMIC DNA]</scope>
    <source>
        <strain evidence="2 3">3/211</strain>
    </source>
</reference>
<organism evidence="2 3">
    <name type="scientific">Nitrospina gracilis (strain 3/211)</name>
    <dbReference type="NCBI Taxonomy" id="1266370"/>
    <lineage>
        <taxon>Bacteria</taxon>
        <taxon>Pseudomonadati</taxon>
        <taxon>Nitrospinota/Tectimicrobiota group</taxon>
        <taxon>Nitrospinota</taxon>
        <taxon>Nitrospinia</taxon>
        <taxon>Nitrospinales</taxon>
        <taxon>Nitrospinaceae</taxon>
        <taxon>Nitrospina</taxon>
    </lineage>
</organism>
<dbReference type="AlphaFoldDB" id="M1YZF5"/>
<dbReference type="Proteomes" id="UP000011704">
    <property type="component" value="Unassembled WGS sequence"/>
</dbReference>
<keyword evidence="3" id="KW-1185">Reference proteome</keyword>
<gene>
    <name evidence="2" type="ORF">NITGR_580014</name>
</gene>
<sequence>MHKQGIGDFPYYVGINSLADLATKDDRVVVLNILGKESSGVTPISHIYSGGNVVFGTGPGKSGKALPTKVGNIPVYNSIKEGMAAGHKFNTAVVYLPPSGVKDGVAEAVRQNPDLKKVIVLTEKVSVKDSRIMRAICQANGVDLFGANCLGLADSWNHVRIGGALGGSHPEESLIKGSVAIFSNSGNFTTTIAVYLSTAGWGTTTSVSSGKDVYIHFGPHEFIHGFNNDDRSKAAIIYCEPGGYYEKGVESDKPIIACVVGRWKAKLTKSCGHAGSLAGSGDDAVAKEKWFMDYFGVDGIYSPENPKFSKKGALVTNIAHIPEALTKVMELRGEKPDFEPKGSLSLKCWFGNNNNAQLPKELDVPVVEALDPYNKQIEALRVQVGAMIRRETLKDASGASRMDPKTQVSQIHGVSILDASTKSLEENLAFALTKNYPSEFGRALANLALNAHVGHHNHPALAAAQASRDAGNSPNTVLSAAVSIIGKKTVQKSLDAASGLLELFKLSDMNDPEQSFDYSAQLKEAGKFKDAFLGTGDDCSDKIMDAVAKLQGQSVFLNFLQDFAKQENGKVSVDAIVAGIWATLGWRSLRSKKLTRQTLQTLPWYSRIFSTMVGCTAGADKHSTDSFCGVKLDDIVTKSSFTKTAFLALMGREPADGELFEFQVLLGLIITNGPGTISAQGAKGAVSADGPEQPDRVQVNKSMVGFLTHTGFAHGGNGYEAAAFLIEQFKGSGLKDPADANHGIDLAKLATDYASGYGKYKKEQKELGNLEYAKIPCVNHPVFKGKDVNVDPREEYVQKLFKEKGLNNVFLDFYHHLVEGLFKAKVTKNVYCVNIDAVIAVILLKMVWADYQKGTIKESDIETASFAAFLFGRMIGCAAEVDDHTNRGRNMDTRTPASKVAYVG</sequence>
<dbReference type="InParanoid" id="M1YZF5"/>
<comment type="caution">
    <text evidence="2">The sequence shown here is derived from an EMBL/GenBank/DDBJ whole genome shotgun (WGS) entry which is preliminary data.</text>
</comment>
<dbReference type="InterPro" id="IPR003781">
    <property type="entry name" value="CoA-bd"/>
</dbReference>
<dbReference type="RefSeq" id="WP_005009428.1">
    <property type="nucleotide sequence ID" value="NZ_HG422173.1"/>
</dbReference>
<dbReference type="InterPro" id="IPR016102">
    <property type="entry name" value="Succinyl-CoA_synth-like"/>
</dbReference>
<dbReference type="InterPro" id="IPR032875">
    <property type="entry name" value="Succ_CoA_lig_flav_dom"/>
</dbReference>
<dbReference type="GO" id="GO:0009361">
    <property type="term" value="C:succinate-CoA ligase complex (ADP-forming)"/>
    <property type="evidence" value="ECO:0007669"/>
    <property type="project" value="TreeGrafter"/>
</dbReference>
<dbReference type="GO" id="GO:0046912">
    <property type="term" value="F:acyltransferase activity, acyl groups converted into alkyl on transfer"/>
    <property type="evidence" value="ECO:0007669"/>
    <property type="project" value="InterPro"/>
</dbReference>
<evidence type="ECO:0000313" key="3">
    <source>
        <dbReference type="Proteomes" id="UP000011704"/>
    </source>
</evidence>
<evidence type="ECO:0000259" key="1">
    <source>
        <dbReference type="SMART" id="SM00881"/>
    </source>
</evidence>
<proteinExistence type="predicted"/>
<dbReference type="HOGENOM" id="CLU_317797_0_0_0"/>
<dbReference type="PANTHER" id="PTHR11117">
    <property type="entry name" value="SUCCINYL-COA LIGASE SUBUNIT ALPHA"/>
    <property type="match status" value="1"/>
</dbReference>
<dbReference type="SMART" id="SM00881">
    <property type="entry name" value="CoA_binding"/>
    <property type="match status" value="1"/>
</dbReference>
<name>M1YZF5_NITG3</name>
<dbReference type="EMBL" id="CAQJ01000064">
    <property type="protein sequence ID" value="CCQ91106.1"/>
    <property type="molecule type" value="Genomic_DNA"/>
</dbReference>
<dbReference type="SUPFAM" id="SSF48256">
    <property type="entry name" value="Citrate synthase"/>
    <property type="match status" value="1"/>
</dbReference>
<evidence type="ECO:0000313" key="2">
    <source>
        <dbReference type="EMBL" id="CCQ91106.1"/>
    </source>
</evidence>
<dbReference type="Pfam" id="PF13607">
    <property type="entry name" value="Succ_CoA_lig"/>
    <property type="match status" value="1"/>
</dbReference>
<dbReference type="OrthoDB" id="9807426at2"/>
<dbReference type="Gene3D" id="3.40.50.261">
    <property type="entry name" value="Succinyl-CoA synthetase domains"/>
    <property type="match status" value="1"/>
</dbReference>
<dbReference type="SUPFAM" id="SSF52210">
    <property type="entry name" value="Succinyl-CoA synthetase domains"/>
    <property type="match status" value="1"/>
</dbReference>
<protein>
    <recommendedName>
        <fullName evidence="1">CoA-binding domain-containing protein</fullName>
    </recommendedName>
</protein>
<dbReference type="STRING" id="1266370.NITGR_580014"/>
<dbReference type="GO" id="GO:0004776">
    <property type="term" value="F:succinate-CoA ligase (GDP-forming) activity"/>
    <property type="evidence" value="ECO:0007669"/>
    <property type="project" value="TreeGrafter"/>
</dbReference>
<dbReference type="PANTHER" id="PTHR11117:SF2">
    <property type="entry name" value="SUCCINATE--COA LIGASE [ADP_GDP-FORMING] SUBUNIT ALPHA, MITOCHONDRIAL"/>
    <property type="match status" value="1"/>
</dbReference>